<proteinExistence type="predicted"/>
<evidence type="ECO:0000313" key="1">
    <source>
        <dbReference type="EMBL" id="KAH7908622.1"/>
    </source>
</evidence>
<comment type="caution">
    <text evidence="1">The sequence shown here is derived from an EMBL/GenBank/DDBJ whole genome shotgun (WGS) entry which is preliminary data.</text>
</comment>
<reference evidence="1" key="1">
    <citation type="journal article" date="2021" name="New Phytol.">
        <title>Evolutionary innovations through gain and loss of genes in the ectomycorrhizal Boletales.</title>
        <authorList>
            <person name="Wu G."/>
            <person name="Miyauchi S."/>
            <person name="Morin E."/>
            <person name="Kuo A."/>
            <person name="Drula E."/>
            <person name="Varga T."/>
            <person name="Kohler A."/>
            <person name="Feng B."/>
            <person name="Cao Y."/>
            <person name="Lipzen A."/>
            <person name="Daum C."/>
            <person name="Hundley H."/>
            <person name="Pangilinan J."/>
            <person name="Johnson J."/>
            <person name="Barry K."/>
            <person name="LaButti K."/>
            <person name="Ng V."/>
            <person name="Ahrendt S."/>
            <person name="Min B."/>
            <person name="Choi I.G."/>
            <person name="Park H."/>
            <person name="Plett J.M."/>
            <person name="Magnuson J."/>
            <person name="Spatafora J.W."/>
            <person name="Nagy L.G."/>
            <person name="Henrissat B."/>
            <person name="Grigoriev I.V."/>
            <person name="Yang Z.L."/>
            <person name="Xu J."/>
            <person name="Martin F.M."/>
        </authorList>
    </citation>
    <scope>NUCLEOTIDE SEQUENCE</scope>
    <source>
        <strain evidence="1">ATCC 28755</strain>
    </source>
</reference>
<protein>
    <submittedName>
        <fullName evidence="1">Uncharacterized protein</fullName>
    </submittedName>
</protein>
<accession>A0ACB8A5X0</accession>
<organism evidence="1 2">
    <name type="scientific">Hygrophoropsis aurantiaca</name>
    <dbReference type="NCBI Taxonomy" id="72124"/>
    <lineage>
        <taxon>Eukaryota</taxon>
        <taxon>Fungi</taxon>
        <taxon>Dikarya</taxon>
        <taxon>Basidiomycota</taxon>
        <taxon>Agaricomycotina</taxon>
        <taxon>Agaricomycetes</taxon>
        <taxon>Agaricomycetidae</taxon>
        <taxon>Boletales</taxon>
        <taxon>Coniophorineae</taxon>
        <taxon>Hygrophoropsidaceae</taxon>
        <taxon>Hygrophoropsis</taxon>
    </lineage>
</organism>
<sequence>MFKGGQTNPYDDVVVKATDENLTSENWEVILNLCDKVQDEGEQGARNVIAALLKRLTHRSPNVQLYTLSLSESLSKNCGIELHRELASRAFTQGLEKLISDRTTHEKVKRRALGLIAMWTAEFENDSTLGIMEECYNSLKAKNYKFEPPNEPPPPAVDDEIRRKEEEELQRVLEMSMQDKGGRNTYSGYQPAVSSGASGSGSGASSSRNTATQAPYQSAAPTYHSGYAPARSPSPKTQTLIPASGAQLTSALSASTTSVGSQGSAASIPIVTRVRALHTFEATEPGELAFEKGEVIKVVDRGYKDWWRGQLKGRTGIFPVNYVEPLPEPTAAELAKEAEQEAAVFSQAANVDHLLTMLRSMDASTDSLADNEEIQELYRSCMSLRPKIVKLIDKYSQKRADLVSMNESFVKARTIFDRMMEDSLARHAGMYEPQPDYRRAPPSQYQPRPDSRAHLDQYGPVPQPQPYGYPAGYDQAGYSSYPAPAPGTTSNYPDNAYQAPPQHQPYADPNAYGPPQAQGPPHSQQPYGDPSAYGPPPAQAQSPYGQQYGPPPGQSPHGAATPSPYSHPQPQLQSHSPAQPDLSHASGQQPAQHQAQSPQPPQSGPPYVFDPNATYADPNVQAWATYYAQGGKDEAGAVYFISVPGVTDHAPPQVSPQGPQDHLTGEHVQNQLQPQPHQQYQNQQPQGAASAPQNVSPTSQNPPSDGYQNQNQPRSMSIHQGPAEHADTYAIPQGQGQYPAQAYHQEASAPPISSSSPHSAGNAGAPAPWGQPQQQQQPPSPSSPNTLRRQSTAPTAALGSGAASYGGYGPPTAMSMSPSPQQQSPQGAVDPGAGYAAQANPNGPMHSPQLGQWSPPQSWQQPPYQSLEHQFSGMDIAGQGIQRQSTYAGQQPPVGVGMPT</sequence>
<dbReference type="EMBL" id="MU267809">
    <property type="protein sequence ID" value="KAH7908622.1"/>
    <property type="molecule type" value="Genomic_DNA"/>
</dbReference>
<keyword evidence="2" id="KW-1185">Reference proteome</keyword>
<evidence type="ECO:0000313" key="2">
    <source>
        <dbReference type="Proteomes" id="UP000790377"/>
    </source>
</evidence>
<gene>
    <name evidence="1" type="ORF">BJ138DRAFT_1157265</name>
</gene>
<name>A0ACB8A5X0_9AGAM</name>
<dbReference type="Proteomes" id="UP000790377">
    <property type="component" value="Unassembled WGS sequence"/>
</dbReference>